<dbReference type="GO" id="GO:0005829">
    <property type="term" value="C:cytosol"/>
    <property type="evidence" value="ECO:0007669"/>
    <property type="project" value="TreeGrafter"/>
</dbReference>
<dbReference type="EMBL" id="PUIB01000029">
    <property type="protein sequence ID" value="PQO26796.1"/>
    <property type="molecule type" value="Genomic_DNA"/>
</dbReference>
<evidence type="ECO:0000313" key="6">
    <source>
        <dbReference type="Proteomes" id="UP000239388"/>
    </source>
</evidence>
<accession>A0A2S8F3P6</accession>
<dbReference type="InterPro" id="IPR000794">
    <property type="entry name" value="Beta-ketoacyl_synthase"/>
</dbReference>
<comment type="caution">
    <text evidence="5">The sequence shown here is derived from an EMBL/GenBank/DDBJ whole genome shotgun (WGS) entry which is preliminary data.</text>
</comment>
<dbReference type="SUPFAM" id="SSF53901">
    <property type="entry name" value="Thiolase-like"/>
    <property type="match status" value="2"/>
</dbReference>
<dbReference type="Proteomes" id="UP000239388">
    <property type="component" value="Unassembled WGS sequence"/>
</dbReference>
<dbReference type="InterPro" id="IPR020841">
    <property type="entry name" value="PKS_Beta-ketoAc_synthase_dom"/>
</dbReference>
<dbReference type="GO" id="GO:0006633">
    <property type="term" value="P:fatty acid biosynthetic process"/>
    <property type="evidence" value="ECO:0007669"/>
    <property type="project" value="TreeGrafter"/>
</dbReference>
<dbReference type="SMART" id="SM00825">
    <property type="entry name" value="PKS_KS"/>
    <property type="match status" value="1"/>
</dbReference>
<dbReference type="InterPro" id="IPR014030">
    <property type="entry name" value="Ketoacyl_synth_N"/>
</dbReference>
<proteinExistence type="inferred from homology"/>
<dbReference type="PROSITE" id="PS52004">
    <property type="entry name" value="KS3_2"/>
    <property type="match status" value="1"/>
</dbReference>
<evidence type="ECO:0000313" key="5">
    <source>
        <dbReference type="EMBL" id="PQO26796.1"/>
    </source>
</evidence>
<feature type="domain" description="Ketosynthase family 3 (KS3)" evidence="4">
    <location>
        <begin position="67"/>
        <end position="463"/>
    </location>
</feature>
<dbReference type="Gene3D" id="3.40.47.10">
    <property type="match status" value="1"/>
</dbReference>
<evidence type="ECO:0000259" key="4">
    <source>
        <dbReference type="PROSITE" id="PS52004"/>
    </source>
</evidence>
<dbReference type="Pfam" id="PF00109">
    <property type="entry name" value="ketoacyl-synt"/>
    <property type="match status" value="1"/>
</dbReference>
<gene>
    <name evidence="5" type="ORF">C5Y98_28910</name>
</gene>
<dbReference type="InterPro" id="IPR014031">
    <property type="entry name" value="Ketoacyl_synth_C"/>
</dbReference>
<dbReference type="PANTHER" id="PTHR11712:SF336">
    <property type="entry name" value="3-OXOACYL-[ACYL-CARRIER-PROTEIN] SYNTHASE, MITOCHONDRIAL"/>
    <property type="match status" value="1"/>
</dbReference>
<protein>
    <recommendedName>
        <fullName evidence="4">Ketosynthase family 3 (KS3) domain-containing protein</fullName>
    </recommendedName>
</protein>
<dbReference type="Pfam" id="PF02801">
    <property type="entry name" value="Ketoacyl-synt_C"/>
    <property type="match status" value="1"/>
</dbReference>
<evidence type="ECO:0000256" key="2">
    <source>
        <dbReference type="ARBA" id="ARBA00022679"/>
    </source>
</evidence>
<keyword evidence="2 3" id="KW-0808">Transferase</keyword>
<reference evidence="5 6" key="1">
    <citation type="submission" date="2018-02" db="EMBL/GenBank/DDBJ databases">
        <title>Comparative genomes isolates from brazilian mangrove.</title>
        <authorList>
            <person name="Araujo J.E."/>
            <person name="Taketani R.G."/>
            <person name="Silva M.C.P."/>
            <person name="Loureco M.V."/>
            <person name="Andreote F.D."/>
        </authorList>
    </citation>
    <scope>NUCLEOTIDE SEQUENCE [LARGE SCALE GENOMIC DNA]</scope>
    <source>
        <strain evidence="5 6">NAP PRIS-MGV</strain>
    </source>
</reference>
<dbReference type="PANTHER" id="PTHR11712">
    <property type="entry name" value="POLYKETIDE SYNTHASE-RELATED"/>
    <property type="match status" value="1"/>
</dbReference>
<dbReference type="CDD" id="cd00834">
    <property type="entry name" value="KAS_I_II"/>
    <property type="match status" value="1"/>
</dbReference>
<dbReference type="GO" id="GO:0004315">
    <property type="term" value="F:3-oxoacyl-[acyl-carrier-protein] synthase activity"/>
    <property type="evidence" value="ECO:0007669"/>
    <property type="project" value="TreeGrafter"/>
</dbReference>
<evidence type="ECO:0000256" key="3">
    <source>
        <dbReference type="RuleBase" id="RU003694"/>
    </source>
</evidence>
<sequence length="481" mass="52516">MAAAKWAEIPHCGPSKIYRKDPQKLVWRQIRKFRTLRPASESAAANLWSCSENFAGLVRSVISYSPIEPVVITGIGMITSIGHDRESTWRAVQRGECGIRRMTGLGPIPDNLVLGAPVDLPNQNPDVMKPMQLNDIAAEEAIRDSEIDLSAVDLDRFGCAISGHMGDAAGRSILEGRDINWVTTGKQWWQQLYPNTSCGQIANRYGLLGPRICHSTACASGLVDMMSAVRAIRDNQCDVALVGSGETIDPLFAAGFRSMRVLSDSDDPKNSCRPFDRNRNGFVMGEGSAMFVIERRDHALARGAKIYAEILGCRCLSEAHHVTGLDMESIALERLISDTMRVSDISPRDIEYVNCHGTGTKQNDINEIRGIRAAFGIQAQRTCVSSLKSMIGHLVNASGSVELAVTTLALRDGFMPPTSNLRNPDPECDLDCIPQVGRSLKAQHAMKLSVAFGGHLVAVAIRRWNDAATGFGYPEELRRAA</sequence>
<evidence type="ECO:0000256" key="1">
    <source>
        <dbReference type="ARBA" id="ARBA00008467"/>
    </source>
</evidence>
<name>A0A2S8F3P6_9BACT</name>
<comment type="similarity">
    <text evidence="1 3">Belongs to the thiolase-like superfamily. Beta-ketoacyl-ACP synthases family.</text>
</comment>
<dbReference type="InterPro" id="IPR016039">
    <property type="entry name" value="Thiolase-like"/>
</dbReference>
<organism evidence="5 6">
    <name type="scientific">Blastopirellula marina</name>
    <dbReference type="NCBI Taxonomy" id="124"/>
    <lineage>
        <taxon>Bacteria</taxon>
        <taxon>Pseudomonadati</taxon>
        <taxon>Planctomycetota</taxon>
        <taxon>Planctomycetia</taxon>
        <taxon>Pirellulales</taxon>
        <taxon>Pirellulaceae</taxon>
        <taxon>Blastopirellula</taxon>
    </lineage>
</organism>
<dbReference type="AlphaFoldDB" id="A0A2S8F3P6"/>